<dbReference type="SUPFAM" id="SSF54523">
    <property type="entry name" value="Pili subunits"/>
    <property type="match status" value="1"/>
</dbReference>
<evidence type="ECO:0000256" key="1">
    <source>
        <dbReference type="SAM" id="Phobius"/>
    </source>
</evidence>
<protein>
    <recommendedName>
        <fullName evidence="4">Pilus assembly protein</fullName>
    </recommendedName>
</protein>
<dbReference type="RefSeq" id="WP_078477727.1">
    <property type="nucleotide sequence ID" value="NZ_MPRK01000362.1"/>
</dbReference>
<dbReference type="Pfam" id="PF16732">
    <property type="entry name" value="ComP_DUS"/>
    <property type="match status" value="1"/>
</dbReference>
<dbReference type="PANTHER" id="PTHR30093">
    <property type="entry name" value="GENERAL SECRETION PATHWAY PROTEIN G"/>
    <property type="match status" value="1"/>
</dbReference>
<proteinExistence type="predicted"/>
<evidence type="ECO:0008006" key="4">
    <source>
        <dbReference type="Google" id="ProtNLM"/>
    </source>
</evidence>
<dbReference type="OrthoDB" id="5296638at2"/>
<sequence>MHKLSINNQAGITLIELLVVVTVIAILATIALPNYSDLLNRARRADAMHGLENIRLLQEKWRRNNTTYGTAANIRTADPWDSQEEHYTLNITAGSNTGTEFTATATPRGSQLGDACGIFTVNQDGPVYGTPPTGADQDCWRD</sequence>
<dbReference type="PROSITE" id="PS00409">
    <property type="entry name" value="PROKAR_NTER_METHYL"/>
    <property type="match status" value="1"/>
</dbReference>
<evidence type="ECO:0000313" key="3">
    <source>
        <dbReference type="Proteomes" id="UP000190198"/>
    </source>
</evidence>
<dbReference type="InterPro" id="IPR031982">
    <property type="entry name" value="PilE-like"/>
</dbReference>
<dbReference type="Pfam" id="PF07963">
    <property type="entry name" value="N_methyl"/>
    <property type="match status" value="1"/>
</dbReference>
<keyword evidence="1" id="KW-0472">Membrane</keyword>
<dbReference type="Proteomes" id="UP000190198">
    <property type="component" value="Unassembled WGS sequence"/>
</dbReference>
<dbReference type="GO" id="GO:0043683">
    <property type="term" value="P:type IV pilus assembly"/>
    <property type="evidence" value="ECO:0007669"/>
    <property type="project" value="InterPro"/>
</dbReference>
<feature type="transmembrane region" description="Helical" evidence="1">
    <location>
        <begin position="12"/>
        <end position="35"/>
    </location>
</feature>
<keyword evidence="1" id="KW-0812">Transmembrane</keyword>
<dbReference type="PANTHER" id="PTHR30093:SF47">
    <property type="entry name" value="TYPE IV PILUS NON-CORE MINOR PILIN PILE"/>
    <property type="match status" value="1"/>
</dbReference>
<comment type="caution">
    <text evidence="2">The sequence shown here is derived from an EMBL/GenBank/DDBJ whole genome shotgun (WGS) entry which is preliminary data.</text>
</comment>
<dbReference type="EMBL" id="MPRK01000362">
    <property type="protein sequence ID" value="OOZ35929.1"/>
    <property type="molecule type" value="Genomic_DNA"/>
</dbReference>
<evidence type="ECO:0000313" key="2">
    <source>
        <dbReference type="EMBL" id="OOZ35929.1"/>
    </source>
</evidence>
<dbReference type="Gene3D" id="3.30.700.10">
    <property type="entry name" value="Glycoprotein, Type 4 Pilin"/>
    <property type="match status" value="1"/>
</dbReference>
<keyword evidence="3" id="KW-1185">Reference proteome</keyword>
<dbReference type="InterPro" id="IPR045584">
    <property type="entry name" value="Pilin-like"/>
</dbReference>
<reference evidence="2 3" key="1">
    <citation type="submission" date="2016-11" db="EMBL/GenBank/DDBJ databases">
        <title>Mixed transmission modes and dynamic genome evolution in an obligate animal-bacterial symbiosis.</title>
        <authorList>
            <person name="Russell S.L."/>
            <person name="Corbett-Detig R.B."/>
            <person name="Cavanaugh C.M."/>
        </authorList>
    </citation>
    <scope>NUCLEOTIDE SEQUENCE [LARGE SCALE GENOMIC DNA]</scope>
    <source>
        <strain evidence="2">Sp-SM6</strain>
    </source>
</reference>
<dbReference type="NCBIfam" id="TIGR02532">
    <property type="entry name" value="IV_pilin_GFxxxE"/>
    <property type="match status" value="1"/>
</dbReference>
<name>A0A1T2KSS8_9GAMM</name>
<organism evidence="2 3">
    <name type="scientific">Solemya elarraichensis gill symbiont</name>
    <dbReference type="NCBI Taxonomy" id="1918949"/>
    <lineage>
        <taxon>Bacteria</taxon>
        <taxon>Pseudomonadati</taxon>
        <taxon>Pseudomonadota</taxon>
        <taxon>Gammaproteobacteria</taxon>
        <taxon>sulfur-oxidizing symbionts</taxon>
    </lineage>
</organism>
<dbReference type="AlphaFoldDB" id="A0A1T2KSS8"/>
<keyword evidence="1" id="KW-1133">Transmembrane helix</keyword>
<accession>A0A1T2KSS8</accession>
<gene>
    <name evidence="2" type="ORF">BOW52_11045</name>
</gene>
<dbReference type="InterPro" id="IPR012902">
    <property type="entry name" value="N_methyl_site"/>
</dbReference>